<dbReference type="PROSITE" id="PS51671">
    <property type="entry name" value="ACT"/>
    <property type="match status" value="2"/>
</dbReference>
<dbReference type="Proteomes" id="UP000199629">
    <property type="component" value="Unassembled WGS sequence"/>
</dbReference>
<name>A0A1C4YXD6_9ACTN</name>
<protein>
    <recommendedName>
        <fullName evidence="6">Bifunctional uridylyltransferase/uridylyl-removing enzyme</fullName>
        <shortName evidence="6">UTase/UR</shortName>
    </recommendedName>
    <alternativeName>
        <fullName evidence="6">Bifunctional [protein-PII] modification enzyme</fullName>
    </alternativeName>
    <alternativeName>
        <fullName evidence="6">Bifunctional nitrogen sensor protein</fullName>
    </alternativeName>
    <domain>
        <recommendedName>
            <fullName evidence="6">[Protein-PII] uridylyltransferase</fullName>
            <shortName evidence="6">PII uridylyltransferase</shortName>
            <shortName evidence="6">UTase</shortName>
            <ecNumber evidence="6">2.7.7.59</ecNumber>
        </recommendedName>
    </domain>
    <domain>
        <recommendedName>
            <fullName evidence="6">[Protein-PII]-UMP uridylyl-removing enzyme</fullName>
            <shortName evidence="6">UR</shortName>
            <ecNumber evidence="6">3.1.4.-</ecNumber>
        </recommendedName>
    </domain>
</protein>
<feature type="domain" description="ACT" evidence="7">
    <location>
        <begin position="704"/>
        <end position="769"/>
    </location>
</feature>
<evidence type="ECO:0000259" key="7">
    <source>
        <dbReference type="PROSITE" id="PS51671"/>
    </source>
</evidence>
<dbReference type="InterPro" id="IPR002912">
    <property type="entry name" value="ACT_dom"/>
</dbReference>
<keyword evidence="1 6" id="KW-0808">Transferase</keyword>
<dbReference type="PROSITE" id="PS51831">
    <property type="entry name" value="HD"/>
    <property type="match status" value="1"/>
</dbReference>
<comment type="similarity">
    <text evidence="6">Belongs to the GlnD family.</text>
</comment>
<comment type="catalytic activity">
    <reaction evidence="6">
        <text>[protein-PII]-L-tyrosine + UTP = [protein-PII]-uridylyl-L-tyrosine + diphosphate</text>
        <dbReference type="Rhea" id="RHEA:13673"/>
        <dbReference type="Rhea" id="RHEA-COMP:12147"/>
        <dbReference type="Rhea" id="RHEA-COMP:12148"/>
        <dbReference type="ChEBI" id="CHEBI:33019"/>
        <dbReference type="ChEBI" id="CHEBI:46398"/>
        <dbReference type="ChEBI" id="CHEBI:46858"/>
        <dbReference type="ChEBI" id="CHEBI:90602"/>
        <dbReference type="EC" id="2.7.7.59"/>
    </reaction>
</comment>
<comment type="caution">
    <text evidence="6">Lacks conserved residue(s) required for the propagation of feature annotation.</text>
</comment>
<evidence type="ECO:0000313" key="10">
    <source>
        <dbReference type="Proteomes" id="UP000199629"/>
    </source>
</evidence>
<dbReference type="InterPro" id="IPR010043">
    <property type="entry name" value="UTase/UR"/>
</dbReference>
<organism evidence="9 10">
    <name type="scientific">Micromonospora chaiyaphumensis</name>
    <dbReference type="NCBI Taxonomy" id="307119"/>
    <lineage>
        <taxon>Bacteria</taxon>
        <taxon>Bacillati</taxon>
        <taxon>Actinomycetota</taxon>
        <taxon>Actinomycetes</taxon>
        <taxon>Micromonosporales</taxon>
        <taxon>Micromonosporaceae</taxon>
        <taxon>Micromonospora</taxon>
    </lineage>
</organism>
<keyword evidence="5 6" id="KW-0511">Multifunctional enzyme</keyword>
<evidence type="ECO:0000256" key="5">
    <source>
        <dbReference type="ARBA" id="ARBA00023268"/>
    </source>
</evidence>
<dbReference type="EMBL" id="FMCS01000010">
    <property type="protein sequence ID" value="SCF25395.1"/>
    <property type="molecule type" value="Genomic_DNA"/>
</dbReference>
<evidence type="ECO:0000256" key="6">
    <source>
        <dbReference type="HAMAP-Rule" id="MF_00277"/>
    </source>
</evidence>
<accession>A0A1C4YXD6</accession>
<dbReference type="InterPro" id="IPR045865">
    <property type="entry name" value="ACT-like_dom_sf"/>
</dbReference>
<dbReference type="Pfam" id="PF01966">
    <property type="entry name" value="HD"/>
    <property type="match status" value="1"/>
</dbReference>
<evidence type="ECO:0000256" key="1">
    <source>
        <dbReference type="ARBA" id="ARBA00022679"/>
    </source>
</evidence>
<feature type="domain" description="ACT" evidence="7">
    <location>
        <begin position="601"/>
        <end position="677"/>
    </location>
</feature>
<dbReference type="GO" id="GO:0008081">
    <property type="term" value="F:phosphoric diester hydrolase activity"/>
    <property type="evidence" value="ECO:0007669"/>
    <property type="project" value="UniProtKB-UniRule"/>
</dbReference>
<keyword evidence="10" id="KW-1185">Reference proteome</keyword>
<dbReference type="SUPFAM" id="SSF81301">
    <property type="entry name" value="Nucleotidyltransferase"/>
    <property type="match status" value="1"/>
</dbReference>
<dbReference type="GO" id="GO:0008773">
    <property type="term" value="F:[protein-PII] uridylyltransferase activity"/>
    <property type="evidence" value="ECO:0007669"/>
    <property type="project" value="UniProtKB-UniRule"/>
</dbReference>
<dbReference type="SUPFAM" id="SSF55021">
    <property type="entry name" value="ACT-like"/>
    <property type="match status" value="2"/>
</dbReference>
<feature type="region of interest" description="Uridylyltransferase" evidence="6">
    <location>
        <begin position="1"/>
        <end position="314"/>
    </location>
</feature>
<dbReference type="InterPro" id="IPR006674">
    <property type="entry name" value="HD_domain"/>
</dbReference>
<keyword evidence="2 6" id="KW-0548">Nucleotidyltransferase</keyword>
<dbReference type="AlphaFoldDB" id="A0A1C4YXD6"/>
<dbReference type="GO" id="GO:0006808">
    <property type="term" value="P:regulation of nitrogen utilization"/>
    <property type="evidence" value="ECO:0007669"/>
    <property type="project" value="UniProtKB-UniRule"/>
</dbReference>
<dbReference type="CDD" id="cd05401">
    <property type="entry name" value="NT_GlnE_GlnD_like"/>
    <property type="match status" value="1"/>
</dbReference>
<keyword evidence="3 6" id="KW-0378">Hydrolase</keyword>
<comment type="catalytic activity">
    <reaction evidence="6">
        <text>[protein-PII]-uridylyl-L-tyrosine + H2O = [protein-PII]-L-tyrosine + UMP + H(+)</text>
        <dbReference type="Rhea" id="RHEA:48600"/>
        <dbReference type="Rhea" id="RHEA-COMP:12147"/>
        <dbReference type="Rhea" id="RHEA-COMP:12148"/>
        <dbReference type="ChEBI" id="CHEBI:15377"/>
        <dbReference type="ChEBI" id="CHEBI:15378"/>
        <dbReference type="ChEBI" id="CHEBI:46858"/>
        <dbReference type="ChEBI" id="CHEBI:57865"/>
        <dbReference type="ChEBI" id="CHEBI:90602"/>
    </reaction>
</comment>
<dbReference type="RefSeq" id="WP_091268730.1">
    <property type="nucleotide sequence ID" value="NZ_FMCS01000010.1"/>
</dbReference>
<dbReference type="NCBIfam" id="NF002895">
    <property type="entry name" value="PRK03381.1"/>
    <property type="match status" value="1"/>
</dbReference>
<evidence type="ECO:0000256" key="4">
    <source>
        <dbReference type="ARBA" id="ARBA00022842"/>
    </source>
</evidence>
<evidence type="ECO:0000256" key="2">
    <source>
        <dbReference type="ARBA" id="ARBA00022695"/>
    </source>
</evidence>
<dbReference type="SUPFAM" id="SSF109604">
    <property type="entry name" value="HD-domain/PDEase-like"/>
    <property type="match status" value="1"/>
</dbReference>
<feature type="domain" description="HD" evidence="8">
    <location>
        <begin position="430"/>
        <end position="537"/>
    </location>
</feature>
<dbReference type="EC" id="2.7.7.59" evidence="6"/>
<dbReference type="InterPro" id="IPR043519">
    <property type="entry name" value="NT_sf"/>
</dbReference>
<comment type="domain">
    <text evidence="6">Has four distinct domains: an N-terminal nucleotidyltransferase (NT) domain responsible for UTase activity, a central HD domain that encodes UR activity, and two C-terminal ACT domains that seem to have a role in glutamine sensing.</text>
</comment>
<comment type="function">
    <text evidence="6">Modifies, by uridylylation and deuridylylation, the PII regulatory proteins (GlnB and homologs), in response to the nitrogen status of the cell that GlnD senses through the glutamine level. Under low glutamine levels, catalyzes the conversion of the PII proteins and UTP to PII-UMP and PPi, while under higher glutamine levels, GlnD hydrolyzes PII-UMP to PII and UMP (deuridylylation). Thus, controls uridylylation state and activity of the PII proteins, and plays an important role in the regulation of nitrogen metabolism.</text>
</comment>
<dbReference type="Gene3D" id="1.10.3090.10">
    <property type="entry name" value="cca-adding enzyme, domain 2"/>
    <property type="match status" value="1"/>
</dbReference>
<proteinExistence type="inferred from homology"/>
<sequence>MTSLTTTTGPTGDGPLAVNEVAGVPGGIGAEARAARADALDAWLRGIFSAREGIALVAVGGLGRRQCAPHGDLDLVLLHAGVPGTDELAASLWYPIWDAGLRLDHSVRTVAEALSVAQDDVKVALGLLDARHVAGDPVLADQLVRTAADHWRRTAVRQLPRLREITTARWEAHGELAFLLEGDLKEAAGGLRDVGLLRAIATAGVTDALRPAVHAAHRRLLDTRDALHQQVGRRVDRLVAQERDGVAALLGLRQPLTGDTDAEAETVGGGDALLRRVAGDARTVSHALDDAWRAADRLRAGRHRGAAGRPLRRPVARDVVEQDGELVLARTAIGARPDPSLSLRVAAAAATTRLPIARATCEWLAAYCPPLPAPWPPAARAALITLLGAGPGLVPAWETCDRYGLIDGWLPEWTRLRSLPQHNPVHRFTLDRHLVQAAYEASRHTRDVDRPDLLLLGAFLHDIGKGLPGDHSTVGAPLAEAVAARIGLPDDEVALIGRLVRLHLLLPDVATRRDLSDPKTVAGVAGRVGDTTTLDLLHGLVRADAAATGPAAWSEWKGRLIAELVARVRTALDTGVVPAPPAPDPALVAGPLPVVHLGEDRVSVAAADRRGLLATVAGCLALHRLEVISADAATVDGRALVQCRVQPRYGLAPDPIALSADLRRAVSGDVSVTQRLRGRALAARGQGAAPRVVWHREAATDAVLLELRAADAAGLLYRVTCALDEAGAQVRAARISTLGGDVVDAFYLVGGWPPDADRARIEAAVLAAV</sequence>
<dbReference type="PANTHER" id="PTHR47320">
    <property type="entry name" value="BIFUNCTIONAL URIDYLYLTRANSFERASE/URIDYLYL-REMOVING ENZYME"/>
    <property type="match status" value="1"/>
</dbReference>
<comment type="cofactor">
    <cofactor evidence="6">
        <name>Mg(2+)</name>
        <dbReference type="ChEBI" id="CHEBI:18420"/>
    </cofactor>
</comment>
<dbReference type="EC" id="3.1.4.-" evidence="6"/>
<comment type="activity regulation">
    <text evidence="6">Uridylyltransferase (UTase) activity is inhibited by glutamine, while glutamine activates uridylyl-removing (UR) activity.</text>
</comment>
<dbReference type="Pfam" id="PF08335">
    <property type="entry name" value="GlnD_UR_UTase"/>
    <property type="match status" value="1"/>
</dbReference>
<evidence type="ECO:0000259" key="8">
    <source>
        <dbReference type="PROSITE" id="PS51831"/>
    </source>
</evidence>
<dbReference type="HAMAP" id="MF_00277">
    <property type="entry name" value="PII_uridylyl_transf"/>
    <property type="match status" value="1"/>
</dbReference>
<keyword evidence="4 6" id="KW-0460">Magnesium</keyword>
<dbReference type="PANTHER" id="PTHR47320:SF1">
    <property type="entry name" value="BIFUNCTIONAL URIDYLYLTRANSFERASE_URIDYLYL-REMOVING ENZYME"/>
    <property type="match status" value="1"/>
</dbReference>
<dbReference type="PIRSF" id="PIRSF006288">
    <property type="entry name" value="PII_uridyltransf"/>
    <property type="match status" value="1"/>
</dbReference>
<evidence type="ECO:0000256" key="3">
    <source>
        <dbReference type="ARBA" id="ARBA00022801"/>
    </source>
</evidence>
<evidence type="ECO:0000313" key="9">
    <source>
        <dbReference type="EMBL" id="SCF25395.1"/>
    </source>
</evidence>
<gene>
    <name evidence="6" type="primary">glnD</name>
    <name evidence="9" type="ORF">GA0070214_110148</name>
</gene>
<dbReference type="InterPro" id="IPR013546">
    <property type="entry name" value="PII_UdlTrfase/GS_AdlTrfase"/>
</dbReference>
<reference evidence="10" key="1">
    <citation type="submission" date="2016-06" db="EMBL/GenBank/DDBJ databases">
        <authorList>
            <person name="Varghese N."/>
            <person name="Submissions Spin"/>
        </authorList>
    </citation>
    <scope>NUCLEOTIDE SEQUENCE [LARGE SCALE GENOMIC DNA]</scope>
    <source>
        <strain evidence="10">DSM 45246</strain>
    </source>
</reference>